<dbReference type="EMBL" id="MU006710">
    <property type="protein sequence ID" value="KAF2629186.1"/>
    <property type="molecule type" value="Genomic_DNA"/>
</dbReference>
<sequence length="140" mass="15795">MRLAYANDLHASALLILPGSTQPDPVVFEDTRNLSGDFLTRLMNQQGSEHDLASRDIPRVLVSHAALLPLTDKPPGYDQRLSDPCRSVTFSPAWVQRAELTTTLKILRVRYFAWPLQPAHHDWGKITTSSFFGETMHAQR</sequence>
<evidence type="ECO:0000313" key="2">
    <source>
        <dbReference type="Proteomes" id="UP000799754"/>
    </source>
</evidence>
<gene>
    <name evidence="1" type="ORF">BU25DRAFT_17732</name>
</gene>
<evidence type="ECO:0000313" key="1">
    <source>
        <dbReference type="EMBL" id="KAF2629186.1"/>
    </source>
</evidence>
<comment type="caution">
    <text evidence="1">The sequence shown here is derived from an EMBL/GenBank/DDBJ whole genome shotgun (WGS) entry which is preliminary data.</text>
</comment>
<reference evidence="1" key="1">
    <citation type="journal article" date="2020" name="Stud. Mycol.">
        <title>101 Dothideomycetes genomes: a test case for predicting lifestyles and emergence of pathogens.</title>
        <authorList>
            <person name="Haridas S."/>
            <person name="Albert R."/>
            <person name="Binder M."/>
            <person name="Bloem J."/>
            <person name="Labutti K."/>
            <person name="Salamov A."/>
            <person name="Andreopoulos B."/>
            <person name="Baker S."/>
            <person name="Barry K."/>
            <person name="Bills G."/>
            <person name="Bluhm B."/>
            <person name="Cannon C."/>
            <person name="Castanera R."/>
            <person name="Culley D."/>
            <person name="Daum C."/>
            <person name="Ezra D."/>
            <person name="Gonzalez J."/>
            <person name="Henrissat B."/>
            <person name="Kuo A."/>
            <person name="Liang C."/>
            <person name="Lipzen A."/>
            <person name="Lutzoni F."/>
            <person name="Magnuson J."/>
            <person name="Mondo S."/>
            <person name="Nolan M."/>
            <person name="Ohm R."/>
            <person name="Pangilinan J."/>
            <person name="Park H.-J."/>
            <person name="Ramirez L."/>
            <person name="Alfaro M."/>
            <person name="Sun H."/>
            <person name="Tritt A."/>
            <person name="Yoshinaga Y."/>
            <person name="Zwiers L.-H."/>
            <person name="Turgeon B."/>
            <person name="Goodwin S."/>
            <person name="Spatafora J."/>
            <person name="Crous P."/>
            <person name="Grigoriev I."/>
        </authorList>
    </citation>
    <scope>NUCLEOTIDE SEQUENCE</scope>
    <source>
        <strain evidence="1">CBS 525.71</strain>
    </source>
</reference>
<name>A0ACB6S4V1_9PLEO</name>
<protein>
    <submittedName>
        <fullName evidence="1">Uncharacterized protein</fullName>
    </submittedName>
</protein>
<keyword evidence="2" id="KW-1185">Reference proteome</keyword>
<proteinExistence type="predicted"/>
<dbReference type="Proteomes" id="UP000799754">
    <property type="component" value="Unassembled WGS sequence"/>
</dbReference>
<accession>A0ACB6S4V1</accession>
<organism evidence="1 2">
    <name type="scientific">Macroventuria anomochaeta</name>
    <dbReference type="NCBI Taxonomy" id="301207"/>
    <lineage>
        <taxon>Eukaryota</taxon>
        <taxon>Fungi</taxon>
        <taxon>Dikarya</taxon>
        <taxon>Ascomycota</taxon>
        <taxon>Pezizomycotina</taxon>
        <taxon>Dothideomycetes</taxon>
        <taxon>Pleosporomycetidae</taxon>
        <taxon>Pleosporales</taxon>
        <taxon>Pleosporineae</taxon>
        <taxon>Didymellaceae</taxon>
        <taxon>Macroventuria</taxon>
    </lineage>
</organism>